<gene>
    <name evidence="2" type="ORF">ABL78_3448</name>
</gene>
<protein>
    <submittedName>
        <fullName evidence="2">Uncharacterized protein</fullName>
    </submittedName>
</protein>
<evidence type="ECO:0000313" key="2">
    <source>
        <dbReference type="EMBL" id="KPI87459.1"/>
    </source>
</evidence>
<feature type="region of interest" description="Disordered" evidence="1">
    <location>
        <begin position="139"/>
        <end position="158"/>
    </location>
</feature>
<dbReference type="AlphaFoldDB" id="A0A0N0P6C3"/>
<keyword evidence="3" id="KW-1185">Reference proteome</keyword>
<name>A0A0N0P6C3_LEPSE</name>
<comment type="caution">
    <text evidence="2">The sequence shown here is derived from an EMBL/GenBank/DDBJ whole genome shotgun (WGS) entry which is preliminary data.</text>
</comment>
<dbReference type="OMA" id="SMEGAMY"/>
<feature type="region of interest" description="Disordered" evidence="1">
    <location>
        <begin position="188"/>
        <end position="209"/>
    </location>
</feature>
<organism evidence="2 3">
    <name type="scientific">Leptomonas seymouri</name>
    <dbReference type="NCBI Taxonomy" id="5684"/>
    <lineage>
        <taxon>Eukaryota</taxon>
        <taxon>Discoba</taxon>
        <taxon>Euglenozoa</taxon>
        <taxon>Kinetoplastea</taxon>
        <taxon>Metakinetoplastina</taxon>
        <taxon>Trypanosomatida</taxon>
        <taxon>Trypanosomatidae</taxon>
        <taxon>Leishmaniinae</taxon>
        <taxon>Leptomonas</taxon>
    </lineage>
</organism>
<reference evidence="2 3" key="1">
    <citation type="journal article" date="2015" name="PLoS Pathog.">
        <title>Leptomonas seymouri: Adaptations to the Dixenous Life Cycle Analyzed by Genome Sequencing, Transcriptome Profiling and Co-infection with Leishmania donovani.</title>
        <authorList>
            <person name="Kraeva N."/>
            <person name="Butenko A."/>
            <person name="Hlavacova J."/>
            <person name="Kostygov A."/>
            <person name="Myskova J."/>
            <person name="Grybchuk D."/>
            <person name="Lestinova T."/>
            <person name="Votypka J."/>
            <person name="Volf P."/>
            <person name="Opperdoes F."/>
            <person name="Flegontov P."/>
            <person name="Lukes J."/>
            <person name="Yurchenko V."/>
        </authorList>
    </citation>
    <scope>NUCLEOTIDE SEQUENCE [LARGE SCALE GENOMIC DNA]</scope>
    <source>
        <strain evidence="2 3">ATCC 30220</strain>
    </source>
</reference>
<dbReference type="VEuPathDB" id="TriTrypDB:Lsey_0087_0060"/>
<evidence type="ECO:0000313" key="3">
    <source>
        <dbReference type="Proteomes" id="UP000038009"/>
    </source>
</evidence>
<evidence type="ECO:0000256" key="1">
    <source>
        <dbReference type="SAM" id="MobiDB-lite"/>
    </source>
</evidence>
<feature type="compositionally biased region" description="Basic and acidic residues" evidence="1">
    <location>
        <begin position="302"/>
        <end position="311"/>
    </location>
</feature>
<feature type="region of interest" description="Disordered" evidence="1">
    <location>
        <begin position="261"/>
        <end position="346"/>
    </location>
</feature>
<feature type="compositionally biased region" description="Low complexity" evidence="1">
    <location>
        <begin position="188"/>
        <end position="199"/>
    </location>
</feature>
<dbReference type="OrthoDB" id="10679406at2759"/>
<sequence length="346" mass="34732">MLKRHGTRLDIGTAEDIAELNAAEALLRASYKPTPMSTGGSSGGARVYSTAGSIGHVGSGIAGFNPRGAASYNMLGAMGRSSAADIASGAYYPTAGATGNVSQGGSSAAIARNSYDPAGTAAPPPPHVHLGHSIGRASSAATGIGAPTPASSATSSIHAQRALYRNSGASAGGSDTMSPSGRISTATAATGYASSSGRTPGSGMMSSGTAAMRGTAQPLFHALPGGDDHENSVEVGAEEEFHGRPSMMRAPFAVPVPVRAAVGSPGDPTRLPTYMQPASPVRRGGPSAASLPPPQRYGRRARMGEGMRGEGSDEDEEDEGRAARPSRVSGRYQLPRSPSHGDSSSS</sequence>
<feature type="compositionally biased region" description="Low complexity" evidence="1">
    <location>
        <begin position="337"/>
        <end position="346"/>
    </location>
</feature>
<proteinExistence type="predicted"/>
<accession>A0A0N0P6C3</accession>
<dbReference type="EMBL" id="LJSK01000087">
    <property type="protein sequence ID" value="KPI87459.1"/>
    <property type="molecule type" value="Genomic_DNA"/>
</dbReference>
<dbReference type="Proteomes" id="UP000038009">
    <property type="component" value="Unassembled WGS sequence"/>
</dbReference>
<feature type="compositionally biased region" description="Low complexity" evidence="1">
    <location>
        <begin position="146"/>
        <end position="156"/>
    </location>
</feature>